<protein>
    <submittedName>
        <fullName evidence="3">Os09g0379500 protein</fullName>
    </submittedName>
</protein>
<reference evidence="3" key="5">
    <citation type="journal article" date="2008" name="Nucleic Acids Res.">
        <title>The Rice Annotation Project Database (RAP-DB): 2008 update.</title>
        <authorList>
            <consortium name="The Rice Annotation Project (RAP)"/>
            <person name="Tanaka T."/>
            <person name="Antonio B.A."/>
            <person name="Kikuchi S."/>
            <person name="Matsumoto T."/>
            <person name="Nagamura Y."/>
            <person name="Numa H."/>
            <person name="Sakai H."/>
            <person name="Wu J."/>
            <person name="Itoh T."/>
            <person name="Sasaki T."/>
            <person name="Aono R."/>
            <person name="Fujii Y."/>
            <person name="Habara T."/>
            <person name="Harada E."/>
            <person name="Kanno M."/>
            <person name="Kawahara Y."/>
            <person name="Kawashima H."/>
            <person name="Kubooka H."/>
            <person name="Matsuya A."/>
            <person name="Nakaoka H."/>
            <person name="Saichi N."/>
            <person name="Sanbonmatsu R."/>
            <person name="Sato Y."/>
            <person name="Shinso Y."/>
            <person name="Suzuki M."/>
            <person name="Takeda J."/>
            <person name="Tanino M."/>
            <person name="Todokoro F."/>
            <person name="Yamaguchi K."/>
            <person name="Yamamoto N."/>
            <person name="Yamasaki C."/>
            <person name="Imanishi T."/>
            <person name="Okido T."/>
            <person name="Tada M."/>
            <person name="Ikeo K."/>
            <person name="Tateno Y."/>
            <person name="Gojobori T."/>
            <person name="Lin Y.C."/>
            <person name="Wei F.J."/>
            <person name="Hsing Y.I."/>
            <person name="Zhao Q."/>
            <person name="Han B."/>
            <person name="Kramer M.R."/>
            <person name="McCombie R.W."/>
            <person name="Lonsdale D."/>
            <person name="O'Donovan C.C."/>
            <person name="Whitfield E.J."/>
            <person name="Apweiler R."/>
            <person name="Koyanagi K.O."/>
            <person name="Khurana J.P."/>
            <person name="Raghuvanshi S."/>
            <person name="Singh N.K."/>
            <person name="Tyagi A.K."/>
            <person name="Haberer G."/>
            <person name="Fujisawa M."/>
            <person name="Hosokawa S."/>
            <person name="Ito Y."/>
            <person name="Ikawa H."/>
            <person name="Shibata M."/>
            <person name="Yamamoto M."/>
            <person name="Bruskiewich R.M."/>
            <person name="Hoen D.R."/>
            <person name="Bureau TE."/>
            <person name="Namiki N."/>
            <person name="Ohyanagi H."/>
            <person name="Sakai Y."/>
            <person name="Nobushima S."/>
            <person name="Sakata K."/>
            <person name="Barrero R.A."/>
            <person name="Sato Y."/>
            <person name="Souvorov A."/>
            <person name="Smith-White B."/>
            <person name="Tatusova T."/>
            <person name="An S."/>
            <person name="An G."/>
            <person name="OOta S."/>
            <person name="Fuks G."/>
            <person name="Messing J."/>
            <person name="Christie K.R."/>
            <person name="Lieberherr D."/>
            <person name="Kim H."/>
            <person name="Zuccolo A."/>
            <person name="Wing R.A."/>
            <person name="Nobuta K."/>
            <person name="Green P.J."/>
            <person name="Lu C."/>
            <person name="Meyers BC."/>
            <person name="Chaparro C."/>
            <person name="Piegu B."/>
            <person name="Panaud O."/>
            <person name="Echeverria M."/>
        </authorList>
    </citation>
    <scope>NUCLEOTIDE SEQUENCE</scope>
</reference>
<evidence type="ECO:0000313" key="2">
    <source>
        <dbReference type="EMBL" id="BAD26081.1"/>
    </source>
</evidence>
<proteinExistence type="predicted"/>
<dbReference type="Gramene" id="Os09t0379500-01">
    <property type="protein sequence ID" value="Os09t0379500-01"/>
    <property type="gene ID" value="Os09g0379500"/>
</dbReference>
<evidence type="ECO:0000256" key="1">
    <source>
        <dbReference type="SAM" id="MobiDB-lite"/>
    </source>
</evidence>
<organism evidence="3 4">
    <name type="scientific">Oryza sativa subsp. japonica</name>
    <name type="common">Rice</name>
    <dbReference type="NCBI Taxonomy" id="39947"/>
    <lineage>
        <taxon>Eukaryota</taxon>
        <taxon>Viridiplantae</taxon>
        <taxon>Streptophyta</taxon>
        <taxon>Embryophyta</taxon>
        <taxon>Tracheophyta</taxon>
        <taxon>Spermatophyta</taxon>
        <taxon>Magnoliopsida</taxon>
        <taxon>Liliopsida</taxon>
        <taxon>Poales</taxon>
        <taxon>Poaceae</taxon>
        <taxon>BOP clade</taxon>
        <taxon>Oryzoideae</taxon>
        <taxon>Oryzeae</taxon>
        <taxon>Oryzinae</taxon>
        <taxon>Oryza</taxon>
        <taxon>Oryza sativa</taxon>
    </lineage>
</organism>
<reference evidence="4" key="6">
    <citation type="journal article" date="2008" name="Nucleic Acids Res.">
        <title>The rice annotation project database (RAP-DB): 2008 update.</title>
        <authorList>
            <consortium name="The rice annotation project (RAP)"/>
        </authorList>
    </citation>
    <scope>GENOME REANNOTATION</scope>
    <source>
        <strain evidence="4">cv. Nipponbare</strain>
    </source>
</reference>
<dbReference type="KEGG" id="dosa:Os09g0379500"/>
<dbReference type="Proteomes" id="UP000000763">
    <property type="component" value="Chromosome 9"/>
</dbReference>
<dbReference type="EMBL" id="AP005702">
    <property type="protein sequence ID" value="BAD26081.1"/>
    <property type="molecule type" value="Genomic_DNA"/>
</dbReference>
<reference evidence="3" key="7">
    <citation type="submission" date="2009-08" db="EMBL/GenBank/DDBJ databases">
        <title>Oryza sativa nipponbare(GA3) genomic DNA, chromosome 9.</title>
        <authorList>
            <consortium name="IRGSP(International Rice Genome Sequencing Project)"/>
        </authorList>
    </citation>
    <scope>NUCLEOTIDE SEQUENCE</scope>
</reference>
<reference evidence="3" key="8">
    <citation type="submission" date="2009-08" db="EMBL/GenBank/DDBJ databases">
        <title>The Second Rice Annotation Project Meeting (RAP2).</title>
        <authorList>
            <consortium name="The Rice Annotation Project (RAP)"/>
        </authorList>
    </citation>
    <scope>NUCLEOTIDE SEQUENCE</scope>
</reference>
<sequence>MWLTTLTSGCVPAWVTKSMTSSAALTMRGMACWSGGHCHPLLARHPLLPPVALSRWSPSPPSFSPAPRRPPLGREMGEGEWGT</sequence>
<gene>
    <name evidence="3" type="ordered locus">Os09g0379500</name>
    <name evidence="2" type="ORF">P0027G10.15</name>
</gene>
<feature type="compositionally biased region" description="Pro residues" evidence="1">
    <location>
        <begin position="58"/>
        <end position="70"/>
    </location>
</feature>
<reference evidence="3" key="3">
    <citation type="journal article" date="2006" name="Nucleic Acids Res.">
        <title>The Rice Annotation Project Database (RAP-DB): hub for Oryza sativa ssp. japonica genome information.</title>
        <authorList>
            <person name="Ohyanagi H."/>
            <person name="Tanaka T."/>
            <person name="Sakai H."/>
            <person name="Shigemoto Y."/>
            <person name="Yamaguchi K."/>
            <person name="Habara T."/>
            <person name="Fujii Y."/>
            <person name="Antonio B.A."/>
            <person name="Nagamura Y."/>
            <person name="Imanishi T."/>
            <person name="Ikeo K."/>
            <person name="Itoh T."/>
            <person name="Gojobori T."/>
            <person name="Sasaki T."/>
        </authorList>
    </citation>
    <scope>NUCLEOTIDE SEQUENCE</scope>
</reference>
<feature type="region of interest" description="Disordered" evidence="1">
    <location>
        <begin position="57"/>
        <end position="83"/>
    </location>
</feature>
<reference evidence="3 4" key="2">
    <citation type="journal article" date="2005" name="Nature">
        <title>The map-based sequence of the rice genome.</title>
        <authorList>
            <consortium name="International rice genome sequencing project (IRGSP)"/>
            <person name="Matsumoto T."/>
            <person name="Wu J."/>
            <person name="Kanamori H."/>
            <person name="Katayose Y."/>
            <person name="Fujisawa M."/>
            <person name="Namiki N."/>
            <person name="Mizuno H."/>
            <person name="Yamamoto K."/>
            <person name="Antonio B.A."/>
            <person name="Baba T."/>
            <person name="Sakata K."/>
            <person name="Nagamura Y."/>
            <person name="Aoki H."/>
            <person name="Arikawa K."/>
            <person name="Arita K."/>
            <person name="Bito T."/>
            <person name="Chiden Y."/>
            <person name="Fujitsuka N."/>
            <person name="Fukunaka R."/>
            <person name="Hamada M."/>
            <person name="Harada C."/>
            <person name="Hayashi A."/>
            <person name="Hijishita S."/>
            <person name="Honda M."/>
            <person name="Hosokawa S."/>
            <person name="Ichikawa Y."/>
            <person name="Idonuma A."/>
            <person name="Iijima M."/>
            <person name="Ikeda M."/>
            <person name="Ikeno M."/>
            <person name="Ito K."/>
            <person name="Ito S."/>
            <person name="Ito T."/>
            <person name="Ito Y."/>
            <person name="Ito Y."/>
            <person name="Iwabuchi A."/>
            <person name="Kamiya K."/>
            <person name="Karasawa W."/>
            <person name="Kurita K."/>
            <person name="Katagiri S."/>
            <person name="Kikuta A."/>
            <person name="Kobayashi H."/>
            <person name="Kobayashi N."/>
            <person name="Machita K."/>
            <person name="Maehara T."/>
            <person name="Masukawa M."/>
            <person name="Mizubayashi T."/>
            <person name="Mukai Y."/>
            <person name="Nagasaki H."/>
            <person name="Nagata Y."/>
            <person name="Naito S."/>
            <person name="Nakashima M."/>
            <person name="Nakama Y."/>
            <person name="Nakamichi Y."/>
            <person name="Nakamura M."/>
            <person name="Meguro A."/>
            <person name="Negishi M."/>
            <person name="Ohta I."/>
            <person name="Ohta T."/>
            <person name="Okamoto M."/>
            <person name="Ono N."/>
            <person name="Saji S."/>
            <person name="Sakaguchi M."/>
            <person name="Sakai K."/>
            <person name="Shibata M."/>
            <person name="Shimokawa T."/>
            <person name="Song J."/>
            <person name="Takazaki Y."/>
            <person name="Terasawa K."/>
            <person name="Tsugane M."/>
            <person name="Tsuji K."/>
            <person name="Ueda S."/>
            <person name="Waki K."/>
            <person name="Yamagata H."/>
            <person name="Yamamoto M."/>
            <person name="Yamamoto S."/>
            <person name="Yamane H."/>
            <person name="Yoshiki S."/>
            <person name="Yoshihara R."/>
            <person name="Yukawa K."/>
            <person name="Zhong H."/>
            <person name="Yano M."/>
            <person name="Yuan Q."/>
            <person name="Ouyang S."/>
            <person name="Liu J."/>
            <person name="Jones K.M."/>
            <person name="Gansberger K."/>
            <person name="Moffat K."/>
            <person name="Hill J."/>
            <person name="Bera J."/>
            <person name="Fadrosh D."/>
            <person name="Jin S."/>
            <person name="Johri S."/>
            <person name="Kim M."/>
            <person name="Overton L."/>
            <person name="Reardon M."/>
            <person name="Tsitrin T."/>
            <person name="Vuong H."/>
            <person name="Weaver B."/>
            <person name="Ciecko A."/>
            <person name="Tallon L."/>
            <person name="Jackson J."/>
            <person name="Pai G."/>
            <person name="Aken S.V."/>
            <person name="Utterback T."/>
            <person name="Reidmuller S."/>
            <person name="Feldblyum T."/>
            <person name="Hsiao J."/>
            <person name="Zismann V."/>
            <person name="Iobst S."/>
            <person name="de Vazeille A.R."/>
            <person name="Buell C.R."/>
            <person name="Ying K."/>
            <person name="Li Y."/>
            <person name="Lu T."/>
            <person name="Huang Y."/>
            <person name="Zhao Q."/>
            <person name="Feng Q."/>
            <person name="Zhang L."/>
            <person name="Zhu J."/>
            <person name="Weng Q."/>
            <person name="Mu J."/>
            <person name="Lu Y."/>
            <person name="Fan D."/>
            <person name="Liu Y."/>
            <person name="Guan J."/>
            <person name="Zhang Y."/>
            <person name="Yu S."/>
            <person name="Liu X."/>
            <person name="Zhang Y."/>
            <person name="Hong G."/>
            <person name="Han B."/>
            <person name="Choisne N."/>
            <person name="Demange N."/>
            <person name="Orjeda G."/>
            <person name="Samain S."/>
            <person name="Cattolico L."/>
            <person name="Pelletier E."/>
            <person name="Couloux A."/>
            <person name="Segurens B."/>
            <person name="Wincker P."/>
            <person name="D'Hont A."/>
            <person name="Scarpelli C."/>
            <person name="Weissenbach J."/>
            <person name="Salanoubat M."/>
            <person name="Quetier F."/>
            <person name="Yu Y."/>
            <person name="Kim H.R."/>
            <person name="Rambo T."/>
            <person name="Currie J."/>
            <person name="Collura K."/>
            <person name="Luo M."/>
            <person name="Yang T."/>
            <person name="Ammiraju J.S.S."/>
            <person name="Engler F."/>
            <person name="Soderlund C."/>
            <person name="Wing R.A."/>
            <person name="Palmer L.E."/>
            <person name="de la Bastide M."/>
            <person name="Spiegel L."/>
            <person name="Nascimento L."/>
            <person name="Zutavern T."/>
            <person name="O'Shaughnessy A."/>
            <person name="Dike S."/>
            <person name="Dedhia N."/>
            <person name="Preston R."/>
            <person name="Balija V."/>
            <person name="McCombie W.R."/>
            <person name="Chow T."/>
            <person name="Chen H."/>
            <person name="Chung M."/>
            <person name="Chen C."/>
            <person name="Shaw J."/>
            <person name="Wu H."/>
            <person name="Hsiao K."/>
            <person name="Chao Y."/>
            <person name="Chu M."/>
            <person name="Cheng C."/>
            <person name="Hour A."/>
            <person name="Lee P."/>
            <person name="Lin S."/>
            <person name="Lin Y."/>
            <person name="Liou J."/>
            <person name="Liu S."/>
            <person name="Hsing Y."/>
            <person name="Raghuvanshi S."/>
            <person name="Mohanty A."/>
            <person name="Bharti A.K."/>
            <person name="Gaur A."/>
            <person name="Gupta V."/>
            <person name="Kumar D."/>
            <person name="Ravi V."/>
            <person name="Vij S."/>
            <person name="Kapur A."/>
            <person name="Khurana P."/>
            <person name="Khurana P."/>
            <person name="Khurana J.P."/>
            <person name="Tyagi A.K."/>
            <person name="Gaikwad K."/>
            <person name="Singh A."/>
            <person name="Dalal V."/>
            <person name="Srivastava S."/>
            <person name="Dixit A."/>
            <person name="Pal A.K."/>
            <person name="Ghazi I.A."/>
            <person name="Yadav M."/>
            <person name="Pandit A."/>
            <person name="Bhargava A."/>
            <person name="Sureshbabu K."/>
            <person name="Batra K."/>
            <person name="Sharma T.R."/>
            <person name="Mohapatra T."/>
            <person name="Singh N.K."/>
            <person name="Messing J."/>
            <person name="Nelson A.B."/>
            <person name="Fuks G."/>
            <person name="Kavchok S."/>
            <person name="Keizer G."/>
            <person name="Linton E."/>
            <person name="Llaca V."/>
            <person name="Song R."/>
            <person name="Tanyolac B."/>
            <person name="Young S."/>
            <person name="Ho-Il K."/>
            <person name="Hahn J.H."/>
            <person name="Sangsakoo G."/>
            <person name="Vanavichit A."/>
            <person name="de Mattos Luiz.A.T."/>
            <person name="Zimmer P.D."/>
            <person name="Malone G."/>
            <person name="Dellagostin O."/>
            <person name="de Oliveira A.C."/>
            <person name="Bevan M."/>
            <person name="Bancroft I."/>
            <person name="Minx P."/>
            <person name="Cordum H."/>
            <person name="Wilson R."/>
            <person name="Cheng Z."/>
            <person name="Jin W."/>
            <person name="Jiang J."/>
            <person name="Leong S.A."/>
            <person name="Iwama H."/>
            <person name="Gojobori T."/>
            <person name="Itoh T."/>
            <person name="Niimura Y."/>
            <person name="Fujii Y."/>
            <person name="Habara T."/>
            <person name="Sakai H."/>
            <person name="Sato Y."/>
            <person name="Wilson G."/>
            <person name="Kumar K."/>
            <person name="McCouch S."/>
            <person name="Juretic N."/>
            <person name="Hoen D."/>
            <person name="Wright S."/>
            <person name="Bruskiewich R."/>
            <person name="Bureau T."/>
            <person name="Miyao A."/>
            <person name="Hirochika H."/>
            <person name="Nishikawa T."/>
            <person name="Kadowaki K."/>
            <person name="Sugiura M."/>
            <person name="Burr B."/>
            <person name="Sasaki T."/>
        </authorList>
    </citation>
    <scope>NUCLEOTIDE SEQUENCE [LARGE SCALE GENOMIC DNA]</scope>
    <source>
        <strain evidence="4">cv. Nipponbare</strain>
    </source>
</reference>
<reference evidence="3" key="4">
    <citation type="journal article" date="2007" name="Genome Res.">
        <title>Curated Genome Annotation of Oryza sativa ssp. japonica and Comparative Genome Analysis with Arabidopsis thaliana.</title>
        <authorList>
            <consortium name="The Rice Annotation Project (RAP)"/>
            <person name="Itoh T."/>
            <person name="Tanaka T."/>
            <person name="Barrero R.A."/>
            <person name="Yamasaki C."/>
            <person name="Fujii Y."/>
            <person name="Hilton P.B."/>
            <person name="Antonio B.A."/>
            <person name="Aono H."/>
            <person name="Apweiler R."/>
            <person name="Bruskiewich R."/>
            <person name="Bureau T."/>
            <person name="Burr F."/>
            <person name="Costa de Oliveira A."/>
            <person name="Fuks G."/>
            <person name="Habara T."/>
            <person name="Haberer G."/>
            <person name="Han B."/>
            <person name="Harada E."/>
            <person name="Hiraki A.T."/>
            <person name="Hirochika H."/>
            <person name="Hoen D."/>
            <person name="Hokari H."/>
            <person name="Hosokawa S."/>
            <person name="Hsing Y."/>
            <person name="Ikawa H."/>
            <person name="Ikeo K."/>
            <person name="Imanishi T."/>
            <person name="Ito Y."/>
            <person name="Jaiswal P."/>
            <person name="Kanno M."/>
            <person name="Kawahara Y."/>
            <person name="Kawamura T."/>
            <person name="Kawashima H."/>
            <person name="Khurana J.P."/>
            <person name="Kikuchi S."/>
            <person name="Komatsu S."/>
            <person name="Koyanagi K.O."/>
            <person name="Kubooka H."/>
            <person name="Lieberherr D."/>
            <person name="Lin Y.C."/>
            <person name="Lonsdale D."/>
            <person name="Matsumoto T."/>
            <person name="Matsuya A."/>
            <person name="McCombie W.R."/>
            <person name="Messing J."/>
            <person name="Miyao A."/>
            <person name="Mulder N."/>
            <person name="Nagamura Y."/>
            <person name="Nam J."/>
            <person name="Namiki N."/>
            <person name="Numa H."/>
            <person name="Nurimoto S."/>
            <person name="O'donovan C."/>
            <person name="Ohyanagi H."/>
            <person name="Okido T."/>
            <person name="Oota S."/>
            <person name="Osato N."/>
            <person name="Palmer L.E."/>
            <person name="Quetier F."/>
            <person name="Raghuvanshi S."/>
            <person name="Saichi N."/>
            <person name="Sakai H."/>
            <person name="Sakai Y."/>
            <person name="Sakata K."/>
            <person name="Sakurai T."/>
            <person name="Sato F."/>
            <person name="Sato Y."/>
            <person name="Schoof H."/>
            <person name="Seki M."/>
            <person name="Shibata M."/>
            <person name="Shimizu Y."/>
            <person name="Shinozaki K."/>
            <person name="Shinso Y."/>
            <person name="Singh N.K."/>
            <person name="Smith-White B."/>
            <person name="Takeda J."/>
            <person name="Tanino M."/>
            <person name="Tatusova T."/>
            <person name="Thongjuea S."/>
            <person name="Todokoro F."/>
            <person name="Tsugane M."/>
            <person name="Tyagi A.K."/>
            <person name="Vanavichit A."/>
            <person name="Wang A."/>
            <person name="Wing R.A."/>
            <person name="Yamaguchi K."/>
            <person name="Yamamoto M."/>
            <person name="Yamamoto N."/>
            <person name="Yu Y."/>
            <person name="Zhang H."/>
            <person name="Zhao Q."/>
            <person name="Higo K."/>
            <person name="Burr B."/>
            <person name="Gojobori T."/>
            <person name="Sasaki T."/>
        </authorList>
    </citation>
    <scope>NUCLEOTIDE SEQUENCE</scope>
</reference>
<accession>Q0J251</accession>
<evidence type="ECO:0000313" key="3">
    <source>
        <dbReference type="EMBL" id="BAF24964.1"/>
    </source>
</evidence>
<reference evidence="2" key="1">
    <citation type="submission" date="2002-09" db="EMBL/GenBank/DDBJ databases">
        <title>Oryza sativa nipponbare(GA3) genomic DNA, chromosome 9, PAC clone:P0027G10.</title>
        <authorList>
            <person name="Sasaki T."/>
            <person name="Matsumoto T."/>
            <person name="Katayose Y."/>
        </authorList>
    </citation>
    <scope>NUCLEOTIDE SEQUENCE</scope>
</reference>
<evidence type="ECO:0000313" key="4">
    <source>
        <dbReference type="Proteomes" id="UP000000763"/>
    </source>
</evidence>
<name>Q0J251_ORYSJ</name>
<dbReference type="EMBL" id="AP008215">
    <property type="protein sequence ID" value="BAF24964.1"/>
    <property type="molecule type" value="Genomic_DNA"/>
</dbReference>
<dbReference type="AlphaFoldDB" id="Q0J251"/>